<dbReference type="GO" id="GO:0005975">
    <property type="term" value="P:carbohydrate metabolic process"/>
    <property type="evidence" value="ECO:0007669"/>
    <property type="project" value="InterPro"/>
</dbReference>
<dbReference type="GO" id="GO:0033072">
    <property type="term" value="P:vancomycin biosynthetic process"/>
    <property type="evidence" value="ECO:0007669"/>
    <property type="project" value="UniProtKB-ARBA"/>
</dbReference>
<dbReference type="AlphaFoldDB" id="A0A4Q8XVC4"/>
<evidence type="ECO:0000313" key="3">
    <source>
        <dbReference type="EMBL" id="TAX63654.1"/>
    </source>
</evidence>
<dbReference type="GO" id="GO:0016758">
    <property type="term" value="F:hexosyltransferase activity"/>
    <property type="evidence" value="ECO:0007669"/>
    <property type="project" value="InterPro"/>
</dbReference>
<accession>A0A4Q8XVC4</accession>
<dbReference type="InterPro" id="IPR002213">
    <property type="entry name" value="UDP_glucos_trans"/>
</dbReference>
<keyword evidence="3" id="KW-0808">Transferase</keyword>
<dbReference type="PANTHER" id="PTHR48050">
    <property type="entry name" value="STEROL 3-BETA-GLUCOSYLTRANSFERASE"/>
    <property type="match status" value="1"/>
</dbReference>
<evidence type="ECO:0000259" key="2">
    <source>
        <dbReference type="Pfam" id="PF06722"/>
    </source>
</evidence>
<dbReference type="InterPro" id="IPR010610">
    <property type="entry name" value="EryCIII-like_C"/>
</dbReference>
<evidence type="ECO:0000259" key="1">
    <source>
        <dbReference type="Pfam" id="PF03033"/>
    </source>
</evidence>
<dbReference type="Pfam" id="PF03033">
    <property type="entry name" value="Glyco_transf_28"/>
    <property type="match status" value="1"/>
</dbReference>
<protein>
    <submittedName>
        <fullName evidence="3">Glycosyltransferase</fullName>
    </submittedName>
</protein>
<feature type="domain" description="Erythromycin biosynthesis protein CIII-like C-terminal" evidence="2">
    <location>
        <begin position="304"/>
        <end position="388"/>
    </location>
</feature>
<sequence length="416" mass="44996">MRVAIHTLGTRGDIQPYIALALGLIERGHRVQLAAPVQFESMVRDFGVAFAPLPGEFLALLDTQEGKAAIAGGKGFSAGFKLLKYVRPMMRNLLDAEWKAAKAFTPDIFVHHPKAIAVPHMAEALQCPFILASPLPGFTPTSAFPSPMLPFKDLGWFNRISHLAAIRGAELLFGKLLSNWRAEQLGLRRRWTPAIASKGTLYAYSRHVVPVPPDWGSDVLVSGYWFLDSKNWRPPDDLAAFLAEGEPPVYVGFGSMPGVDPARMTAIVVEALARQGKRGILALGGGALTAEHKSGHVHFGRDAPHDMLFRDVSAVIHHGGAGTTAAALRAGKPMTICPFFGDQPFWARRITDLGVGLSLDRGTLTVDSLTAALAAMDDPLMRRQSNTVGSRIRDEDSVATAVEFIEAAANKLLAQR</sequence>
<dbReference type="FunFam" id="3.40.50.2000:FF:000009">
    <property type="entry name" value="Sterol 3-beta-glucosyltransferase UGT80A2"/>
    <property type="match status" value="1"/>
</dbReference>
<dbReference type="Pfam" id="PF06722">
    <property type="entry name" value="EryCIII-like_C"/>
    <property type="match status" value="1"/>
</dbReference>
<dbReference type="Proteomes" id="UP000293652">
    <property type="component" value="Unassembled WGS sequence"/>
</dbReference>
<dbReference type="Gene3D" id="3.40.50.2000">
    <property type="entry name" value="Glycogen Phosphorylase B"/>
    <property type="match status" value="2"/>
</dbReference>
<name>A0A4Q8XVC4_RHILE</name>
<dbReference type="EMBL" id="SIPC01000013">
    <property type="protein sequence ID" value="TAX63654.1"/>
    <property type="molecule type" value="Genomic_DNA"/>
</dbReference>
<dbReference type="RefSeq" id="WP_130751429.1">
    <property type="nucleotide sequence ID" value="NZ_SIPC01000013.1"/>
</dbReference>
<dbReference type="InterPro" id="IPR004276">
    <property type="entry name" value="GlycoTrans_28_N"/>
</dbReference>
<dbReference type="CDD" id="cd03784">
    <property type="entry name" value="GT1_Gtf-like"/>
    <property type="match status" value="1"/>
</dbReference>
<feature type="domain" description="Glycosyltransferase family 28 N-terminal" evidence="1">
    <location>
        <begin position="3"/>
        <end position="138"/>
    </location>
</feature>
<gene>
    <name evidence="3" type="ORF">ELI03_36145</name>
</gene>
<evidence type="ECO:0000313" key="4">
    <source>
        <dbReference type="Proteomes" id="UP000293652"/>
    </source>
</evidence>
<dbReference type="SUPFAM" id="SSF53756">
    <property type="entry name" value="UDP-Glycosyltransferase/glycogen phosphorylase"/>
    <property type="match status" value="1"/>
</dbReference>
<reference evidence="3 4" key="1">
    <citation type="submission" date="2019-02" db="EMBL/GenBank/DDBJ databases">
        <title>The genomic architecture of introgression among sibling species of bacteria.</title>
        <authorList>
            <person name="Cavassim M.I.A."/>
            <person name="Moeskjaer S."/>
            <person name="Moslemi C."/>
            <person name="Fields B."/>
            <person name="Bachmann A."/>
            <person name="Vilhjalmsson B."/>
            <person name="Schierup M.H."/>
            <person name="Young J.P.W."/>
            <person name="Andersen S.U."/>
        </authorList>
    </citation>
    <scope>NUCLEOTIDE SEQUENCE [LARGE SCALE GENOMIC DNA]</scope>
    <source>
        <strain evidence="3 4">SM145A</strain>
    </source>
</reference>
<dbReference type="GO" id="GO:0008194">
    <property type="term" value="F:UDP-glycosyltransferase activity"/>
    <property type="evidence" value="ECO:0007669"/>
    <property type="project" value="InterPro"/>
</dbReference>
<organism evidence="3 4">
    <name type="scientific">Rhizobium leguminosarum</name>
    <dbReference type="NCBI Taxonomy" id="384"/>
    <lineage>
        <taxon>Bacteria</taxon>
        <taxon>Pseudomonadati</taxon>
        <taxon>Pseudomonadota</taxon>
        <taxon>Alphaproteobacteria</taxon>
        <taxon>Hyphomicrobiales</taxon>
        <taxon>Rhizobiaceae</taxon>
        <taxon>Rhizobium/Agrobacterium group</taxon>
        <taxon>Rhizobium</taxon>
    </lineage>
</organism>
<dbReference type="InterPro" id="IPR050426">
    <property type="entry name" value="Glycosyltransferase_28"/>
</dbReference>
<proteinExistence type="predicted"/>
<dbReference type="PANTHER" id="PTHR48050:SF13">
    <property type="entry name" value="STEROL 3-BETA-GLUCOSYLTRANSFERASE UGT80A2"/>
    <property type="match status" value="1"/>
</dbReference>
<comment type="caution">
    <text evidence="3">The sequence shown here is derived from an EMBL/GenBank/DDBJ whole genome shotgun (WGS) entry which is preliminary data.</text>
</comment>